<keyword evidence="10 15" id="KW-0472">Membrane</keyword>
<evidence type="ECO:0000256" key="9">
    <source>
        <dbReference type="ARBA" id="ARBA00022989"/>
    </source>
</evidence>
<evidence type="ECO:0000256" key="3">
    <source>
        <dbReference type="ARBA" id="ARBA00022679"/>
    </source>
</evidence>
<evidence type="ECO:0000256" key="5">
    <source>
        <dbReference type="ARBA" id="ARBA00022729"/>
    </source>
</evidence>
<keyword evidence="8" id="KW-0067">ATP-binding</keyword>
<dbReference type="PROSITE" id="PS50814">
    <property type="entry name" value="WIF"/>
    <property type="match status" value="1"/>
</dbReference>
<evidence type="ECO:0000256" key="10">
    <source>
        <dbReference type="ARBA" id="ARBA00023136"/>
    </source>
</evidence>
<evidence type="ECO:0000256" key="6">
    <source>
        <dbReference type="ARBA" id="ARBA00022741"/>
    </source>
</evidence>
<reference evidence="19" key="1">
    <citation type="submission" date="2016-12" db="EMBL/GenBank/DDBJ databases">
        <authorList>
            <person name="Song W.-J."/>
            <person name="Kurnit D.M."/>
        </authorList>
    </citation>
    <scope>NUCLEOTIDE SEQUENCE</scope>
</reference>
<dbReference type="Gene3D" id="1.10.510.10">
    <property type="entry name" value="Transferase(Phosphotransferase) domain 1"/>
    <property type="match status" value="1"/>
</dbReference>
<feature type="compositionally biased region" description="Basic and acidic residues" evidence="14">
    <location>
        <begin position="254"/>
        <end position="271"/>
    </location>
</feature>
<dbReference type="GO" id="GO:0007169">
    <property type="term" value="P:cell surface receptor protein tyrosine kinase signaling pathway"/>
    <property type="evidence" value="ECO:0007669"/>
    <property type="project" value="TreeGrafter"/>
</dbReference>
<dbReference type="InterPro" id="IPR008266">
    <property type="entry name" value="Tyr_kinase_AS"/>
</dbReference>
<organism evidence="19">
    <name type="scientific">Schmidtea mediterranea</name>
    <name type="common">Freshwater planarian flatworm</name>
    <dbReference type="NCBI Taxonomy" id="79327"/>
    <lineage>
        <taxon>Eukaryota</taxon>
        <taxon>Metazoa</taxon>
        <taxon>Spiralia</taxon>
        <taxon>Lophotrochozoa</taxon>
        <taxon>Platyhelminthes</taxon>
        <taxon>Rhabditophora</taxon>
        <taxon>Seriata</taxon>
        <taxon>Tricladida</taxon>
        <taxon>Continenticola</taxon>
        <taxon>Geoplanoidea</taxon>
        <taxon>Dugesiidae</taxon>
        <taxon>Schmidtea</taxon>
    </lineage>
</organism>
<dbReference type="GO" id="GO:0051897">
    <property type="term" value="P:positive regulation of phosphatidylinositol 3-kinase/protein kinase B signal transduction"/>
    <property type="evidence" value="ECO:0007669"/>
    <property type="project" value="TreeGrafter"/>
</dbReference>
<feature type="transmembrane region" description="Helical" evidence="15">
    <location>
        <begin position="182"/>
        <end position="204"/>
    </location>
</feature>
<feature type="domain" description="WIF" evidence="18">
    <location>
        <begin position="26"/>
        <end position="160"/>
    </location>
</feature>
<evidence type="ECO:0000256" key="12">
    <source>
        <dbReference type="ARBA" id="ARBA00023170"/>
    </source>
</evidence>
<keyword evidence="6" id="KW-0547">Nucleotide-binding</keyword>
<dbReference type="PROSITE" id="PS50011">
    <property type="entry name" value="PROTEIN_KINASE_DOM"/>
    <property type="match status" value="1"/>
</dbReference>
<dbReference type="PROSITE" id="PS00109">
    <property type="entry name" value="PROTEIN_KINASE_TYR"/>
    <property type="match status" value="1"/>
</dbReference>
<dbReference type="AlphaFoldDB" id="A0A1S6KMI1"/>
<dbReference type="GO" id="GO:0004713">
    <property type="term" value="F:protein tyrosine kinase activity"/>
    <property type="evidence" value="ECO:0007669"/>
    <property type="project" value="UniProtKB-KW"/>
</dbReference>
<name>A0A1S6KMI1_SCHMD</name>
<evidence type="ECO:0000256" key="1">
    <source>
        <dbReference type="ARBA" id="ARBA00004167"/>
    </source>
</evidence>
<dbReference type="Pfam" id="PF02019">
    <property type="entry name" value="WIF"/>
    <property type="match status" value="1"/>
</dbReference>
<protein>
    <submittedName>
        <fullName evidence="19">Uncharacterized protein</fullName>
    </submittedName>
</protein>
<evidence type="ECO:0000259" key="17">
    <source>
        <dbReference type="PROSITE" id="PS50011"/>
    </source>
</evidence>
<feature type="region of interest" description="Disordered" evidence="14">
    <location>
        <begin position="253"/>
        <end position="285"/>
    </location>
</feature>
<dbReference type="GO" id="GO:0005886">
    <property type="term" value="C:plasma membrane"/>
    <property type="evidence" value="ECO:0007669"/>
    <property type="project" value="TreeGrafter"/>
</dbReference>
<dbReference type="GO" id="GO:0050793">
    <property type="term" value="P:regulation of developmental process"/>
    <property type="evidence" value="ECO:0007669"/>
    <property type="project" value="UniProtKB-ARBA"/>
</dbReference>
<feature type="domain" description="Protein kinase" evidence="17">
    <location>
        <begin position="313"/>
        <end position="594"/>
    </location>
</feature>
<evidence type="ECO:0000256" key="2">
    <source>
        <dbReference type="ARBA" id="ARBA00004308"/>
    </source>
</evidence>
<feature type="compositionally biased region" description="Polar residues" evidence="14">
    <location>
        <begin position="275"/>
        <end position="285"/>
    </location>
</feature>
<keyword evidence="5 16" id="KW-0732">Signal</keyword>
<dbReference type="GO" id="GO:0012505">
    <property type="term" value="C:endomembrane system"/>
    <property type="evidence" value="ECO:0007669"/>
    <property type="project" value="UniProtKB-SubCell"/>
</dbReference>
<accession>A0A1S6KMI1</accession>
<evidence type="ECO:0000313" key="19">
    <source>
        <dbReference type="EMBL" id="AQT19784.1"/>
    </source>
</evidence>
<keyword evidence="7" id="KW-0418">Kinase</keyword>
<dbReference type="PRINTS" id="PR00109">
    <property type="entry name" value="TYRKINASE"/>
</dbReference>
<dbReference type="InterPro" id="IPR011009">
    <property type="entry name" value="Kinase-like_dom_sf"/>
</dbReference>
<dbReference type="GO" id="GO:0007409">
    <property type="term" value="P:axonogenesis"/>
    <property type="evidence" value="ECO:0007669"/>
    <property type="project" value="TreeGrafter"/>
</dbReference>
<dbReference type="InterPro" id="IPR001245">
    <property type="entry name" value="Ser-Thr/Tyr_kinase_cat_dom"/>
</dbReference>
<proteinExistence type="evidence at transcript level"/>
<dbReference type="FunFam" id="1.10.510.10:FF:001512">
    <property type="entry name" value="Receptor tyrosine-protein kinase erbB-2"/>
    <property type="match status" value="1"/>
</dbReference>
<dbReference type="InterPro" id="IPR003306">
    <property type="entry name" value="WIF"/>
</dbReference>
<dbReference type="GO" id="GO:0043235">
    <property type="term" value="C:receptor complex"/>
    <property type="evidence" value="ECO:0007669"/>
    <property type="project" value="TreeGrafter"/>
</dbReference>
<keyword evidence="4 15" id="KW-0812">Transmembrane</keyword>
<evidence type="ECO:0000256" key="4">
    <source>
        <dbReference type="ARBA" id="ARBA00022692"/>
    </source>
</evidence>
<keyword evidence="11" id="KW-0829">Tyrosine-protein kinase</keyword>
<evidence type="ECO:0000256" key="11">
    <source>
        <dbReference type="ARBA" id="ARBA00023137"/>
    </source>
</evidence>
<evidence type="ECO:0000256" key="8">
    <source>
        <dbReference type="ARBA" id="ARBA00022840"/>
    </source>
</evidence>
<dbReference type="InterPro" id="IPR038677">
    <property type="entry name" value="WIF_sf"/>
</dbReference>
<dbReference type="InterPro" id="IPR000719">
    <property type="entry name" value="Prot_kinase_dom"/>
</dbReference>
<comment type="subcellular location">
    <subcellularLocation>
        <location evidence="2">Endomembrane system</location>
    </subcellularLocation>
    <subcellularLocation>
        <location evidence="1">Membrane</location>
        <topology evidence="1">Single-pass membrane protein</topology>
    </subcellularLocation>
</comment>
<evidence type="ECO:0000256" key="14">
    <source>
        <dbReference type="SAM" id="MobiDB-lite"/>
    </source>
</evidence>
<dbReference type="InterPro" id="IPR050122">
    <property type="entry name" value="RTK"/>
</dbReference>
<dbReference type="Gene3D" id="2.60.40.2170">
    <property type="entry name" value="Wnt, WIF domain"/>
    <property type="match status" value="1"/>
</dbReference>
<feature type="chain" id="PRO_5012142246" evidence="16">
    <location>
        <begin position="22"/>
        <end position="598"/>
    </location>
</feature>
<sequence>MLIKSCHLKIFLLLIFTESFSCYFDFYLPEEESMKLYELKKKIYYIKENKQCEIDVNNNSQRYFNHSYFVFNWDQRNKEKGIFYRINLTMNQTKSNNNLLRLSIPKFGIVSDHVPKFILYFDCKSQKGIIEISLLISFKFEVSNYPEKTLTLKILRYRNCSRNNQNQFSFLQDYEDTNSPTLLGIIICGLILIIVIGSMVTVFIRRILLSRNINNKFISQQTEVHGSKKTLFNSMISQSLKYDSDLTKYLSSTAKDEEDKKNEDETVHDNDAESFVTSSSVGTHQTGTTPIIKRRIQDPLQILNEIQIPRSKIILKQLLLEGTFCQMYEAIMCQNHQRYGRIQKKVMIKTISDTSSISQAAVLIKDGTLLAGLKHHNLNPVIKACTASYHGNEMVQPPWLIYSYTEPGNLKLILQRNAYQEEHIAVTFSTPHLIVLAIQLVKAIKYLHERNIIHKDIATRNCFLNESEKVLLCDSALSRDTFPEDYQCLGDNENRPVKWLSVEALIQRRYSHSSDVWAFGVLLWELVTKAELPYSEIDPFEMPTCLRSGYRLGQPSNCPDNLWTIMHSCWNADSSKRPTIIEVMRKLKSFQTILTDFV</sequence>
<keyword evidence="13" id="KW-0325">Glycoprotein</keyword>
<evidence type="ECO:0000256" key="16">
    <source>
        <dbReference type="SAM" id="SignalP"/>
    </source>
</evidence>
<evidence type="ECO:0000256" key="13">
    <source>
        <dbReference type="ARBA" id="ARBA00023180"/>
    </source>
</evidence>
<feature type="signal peptide" evidence="16">
    <location>
        <begin position="1"/>
        <end position="21"/>
    </location>
</feature>
<dbReference type="PANTHER" id="PTHR24416">
    <property type="entry name" value="TYROSINE-PROTEIN KINASE RECEPTOR"/>
    <property type="match status" value="1"/>
</dbReference>
<keyword evidence="12" id="KW-0675">Receptor</keyword>
<dbReference type="GO" id="GO:0010976">
    <property type="term" value="P:positive regulation of neuron projection development"/>
    <property type="evidence" value="ECO:0007669"/>
    <property type="project" value="TreeGrafter"/>
</dbReference>
<evidence type="ECO:0000256" key="15">
    <source>
        <dbReference type="SAM" id="Phobius"/>
    </source>
</evidence>
<evidence type="ECO:0000256" key="7">
    <source>
        <dbReference type="ARBA" id="ARBA00022777"/>
    </source>
</evidence>
<dbReference type="PANTHER" id="PTHR24416:SF349">
    <property type="entry name" value="TYROSINE-PROTEIN KINASE RYK"/>
    <property type="match status" value="1"/>
</dbReference>
<keyword evidence="3" id="KW-0808">Transferase</keyword>
<reference evidence="19" key="2">
    <citation type="journal article" date="2017" name="Dev. Cell">
        <title>Antagonistic Self-Organizing Patterning Systems Control Maintenance and Regeneration of the Anteroposterior Axis in Planarians.</title>
        <authorList>
            <person name="Stuckemann T."/>
            <person name="Cleland J.P."/>
            <person name="Werner S."/>
            <person name="Thi-Kim Vu H."/>
            <person name="Bayersdorf R."/>
            <person name="Liu S.Y."/>
            <person name="Friedrich B."/>
            <person name="Julicher F."/>
            <person name="Rink J.C."/>
        </authorList>
    </citation>
    <scope>NUCLEOTIDE SEQUENCE</scope>
</reference>
<evidence type="ECO:0000259" key="18">
    <source>
        <dbReference type="PROSITE" id="PS50814"/>
    </source>
</evidence>
<dbReference type="EMBL" id="KY348679">
    <property type="protein sequence ID" value="AQT19784.1"/>
    <property type="molecule type" value="mRNA"/>
</dbReference>
<keyword evidence="9 15" id="KW-1133">Transmembrane helix</keyword>
<dbReference type="Pfam" id="PF07714">
    <property type="entry name" value="PK_Tyr_Ser-Thr"/>
    <property type="match status" value="1"/>
</dbReference>
<dbReference type="SUPFAM" id="SSF56112">
    <property type="entry name" value="Protein kinase-like (PK-like)"/>
    <property type="match status" value="1"/>
</dbReference>
<dbReference type="GO" id="GO:0005524">
    <property type="term" value="F:ATP binding"/>
    <property type="evidence" value="ECO:0007669"/>
    <property type="project" value="UniProtKB-KW"/>
</dbReference>